<evidence type="ECO:0000313" key="1">
    <source>
        <dbReference type="EMBL" id="MFC5062694.1"/>
    </source>
</evidence>
<gene>
    <name evidence="1" type="ORF">ACFPBZ_10800</name>
</gene>
<accession>A0ABV9YKT3</accession>
<comment type="caution">
    <text evidence="1">The sequence shown here is derived from an EMBL/GenBank/DDBJ whole genome shotgun (WGS) entry which is preliminary data.</text>
</comment>
<name>A0ABV9YKT3_9PSEU</name>
<evidence type="ECO:0000313" key="2">
    <source>
        <dbReference type="Proteomes" id="UP001595947"/>
    </source>
</evidence>
<proteinExistence type="predicted"/>
<organism evidence="1 2">
    <name type="scientific">Actinomycetospora atypica</name>
    <dbReference type="NCBI Taxonomy" id="1290095"/>
    <lineage>
        <taxon>Bacteria</taxon>
        <taxon>Bacillati</taxon>
        <taxon>Actinomycetota</taxon>
        <taxon>Actinomycetes</taxon>
        <taxon>Pseudonocardiales</taxon>
        <taxon>Pseudonocardiaceae</taxon>
        <taxon>Actinomycetospora</taxon>
    </lineage>
</organism>
<reference evidence="2" key="1">
    <citation type="journal article" date="2019" name="Int. J. Syst. Evol. Microbiol.">
        <title>The Global Catalogue of Microorganisms (GCM) 10K type strain sequencing project: providing services to taxonomists for standard genome sequencing and annotation.</title>
        <authorList>
            <consortium name="The Broad Institute Genomics Platform"/>
            <consortium name="The Broad Institute Genome Sequencing Center for Infectious Disease"/>
            <person name="Wu L."/>
            <person name="Ma J."/>
        </authorList>
    </citation>
    <scope>NUCLEOTIDE SEQUENCE [LARGE SCALE GENOMIC DNA]</scope>
    <source>
        <strain evidence="2">CGMCC 4.7093</strain>
    </source>
</reference>
<dbReference type="RefSeq" id="WP_378036046.1">
    <property type="nucleotide sequence ID" value="NZ_JBHSIV010000009.1"/>
</dbReference>
<protein>
    <recommendedName>
        <fullName evidence="3">Glycosyltransferase</fullName>
    </recommendedName>
</protein>
<dbReference type="Proteomes" id="UP001595947">
    <property type="component" value="Unassembled WGS sequence"/>
</dbReference>
<evidence type="ECO:0008006" key="3">
    <source>
        <dbReference type="Google" id="ProtNLM"/>
    </source>
</evidence>
<dbReference type="InterPro" id="IPR029044">
    <property type="entry name" value="Nucleotide-diphossugar_trans"/>
</dbReference>
<dbReference type="EMBL" id="JBHSIV010000009">
    <property type="protein sequence ID" value="MFC5062694.1"/>
    <property type="molecule type" value="Genomic_DNA"/>
</dbReference>
<dbReference type="SUPFAM" id="SSF53448">
    <property type="entry name" value="Nucleotide-diphospho-sugar transferases"/>
    <property type="match status" value="1"/>
</dbReference>
<sequence>MTVSGDRPGYLAETLDSWAAVRGLSDWPFHLVVEPGDELARCRDVIEEFVRRGVARSVEIEVNDERRGVRANPHHALSSAFGSGAGFVVLCEEDIVVADDVLELFAAAPDDPALLAVCAFSSRPAPQPEDVLADGDFCAWVWGTWADRWHDLLDPSWFEAARAPYDGAKAGWDFGVERIAAAAGKRFLAPLASRSDNIGAEGGVHALPEEFEESRAATFVAHREPVQWRVTGPGVSAMALR</sequence>
<keyword evidence="2" id="KW-1185">Reference proteome</keyword>
<dbReference type="Gene3D" id="3.90.550.10">
    <property type="entry name" value="Spore Coat Polysaccharide Biosynthesis Protein SpsA, Chain A"/>
    <property type="match status" value="1"/>
</dbReference>